<proteinExistence type="predicted"/>
<dbReference type="EMBL" id="SDMP01000016">
    <property type="protein sequence ID" value="RYR01345.1"/>
    <property type="molecule type" value="Genomic_DNA"/>
</dbReference>
<accession>A0A444YHD5</accession>
<dbReference type="Proteomes" id="UP000289738">
    <property type="component" value="Chromosome B06"/>
</dbReference>
<comment type="caution">
    <text evidence="1">The sequence shown here is derived from an EMBL/GenBank/DDBJ whole genome shotgun (WGS) entry which is preliminary data.</text>
</comment>
<sequence>MVANSVNTVFPLLPLRSAPSPVIVAYVASPCRRRLSKICLELLASQSPSSSSSSPLTPSLSVRAEFPSSLAVTSLPPSLPVE</sequence>
<protein>
    <submittedName>
        <fullName evidence="1">Uncharacterized protein</fullName>
    </submittedName>
</protein>
<gene>
    <name evidence="1" type="ORF">Ahy_B06g080211</name>
</gene>
<name>A0A444YHD5_ARAHY</name>
<evidence type="ECO:0000313" key="1">
    <source>
        <dbReference type="EMBL" id="RYR01345.1"/>
    </source>
</evidence>
<evidence type="ECO:0000313" key="2">
    <source>
        <dbReference type="Proteomes" id="UP000289738"/>
    </source>
</evidence>
<organism evidence="1 2">
    <name type="scientific">Arachis hypogaea</name>
    <name type="common">Peanut</name>
    <dbReference type="NCBI Taxonomy" id="3818"/>
    <lineage>
        <taxon>Eukaryota</taxon>
        <taxon>Viridiplantae</taxon>
        <taxon>Streptophyta</taxon>
        <taxon>Embryophyta</taxon>
        <taxon>Tracheophyta</taxon>
        <taxon>Spermatophyta</taxon>
        <taxon>Magnoliopsida</taxon>
        <taxon>eudicotyledons</taxon>
        <taxon>Gunneridae</taxon>
        <taxon>Pentapetalae</taxon>
        <taxon>rosids</taxon>
        <taxon>fabids</taxon>
        <taxon>Fabales</taxon>
        <taxon>Fabaceae</taxon>
        <taxon>Papilionoideae</taxon>
        <taxon>50 kb inversion clade</taxon>
        <taxon>dalbergioids sensu lato</taxon>
        <taxon>Dalbergieae</taxon>
        <taxon>Pterocarpus clade</taxon>
        <taxon>Arachis</taxon>
    </lineage>
</organism>
<reference evidence="1 2" key="1">
    <citation type="submission" date="2019-01" db="EMBL/GenBank/DDBJ databases">
        <title>Sequencing of cultivated peanut Arachis hypogaea provides insights into genome evolution and oil improvement.</title>
        <authorList>
            <person name="Chen X."/>
        </authorList>
    </citation>
    <scope>NUCLEOTIDE SEQUENCE [LARGE SCALE GENOMIC DNA]</scope>
    <source>
        <strain evidence="2">cv. Fuhuasheng</strain>
        <tissue evidence="1">Leaves</tissue>
    </source>
</reference>
<keyword evidence="2" id="KW-1185">Reference proteome</keyword>
<dbReference type="AlphaFoldDB" id="A0A444YHD5"/>